<evidence type="ECO:0000259" key="1">
    <source>
        <dbReference type="Pfam" id="PF02486"/>
    </source>
</evidence>
<sequence>MHDSDAICRSVEDLFLNAFDMELSLPTGRRFNGYKDSSVIRWAGHDETTNGKAHAGFVAWGGNANKFGNETLCVHLTGQGCESINMLNSLSDCDLWEVTADVISQHDAKITRLDLAYDDLEGEFGGVGAAVGWYKSGAFCSGGRMPSVKQVGDWITGESRTFYIGKAENGKMMRIYEKGHQMGDLESPWVRYEVQIGSKDREIPVTALMFRDAYMAGTYPAMKFILKVAPVSIPTVVKKRLKVTLDKLTVCASVSYGKLINALTGVGMSASEVVETLRRDGLPSRMFVPPSAC</sequence>
<dbReference type="InterPro" id="IPR003491">
    <property type="entry name" value="REP-like_C"/>
</dbReference>
<dbReference type="EMBL" id="LN854127">
    <property type="protein sequence ID" value="CRY97519.1"/>
    <property type="molecule type" value="Genomic_DNA"/>
</dbReference>
<dbReference type="Pfam" id="PF02486">
    <property type="entry name" value="Rep_trans"/>
    <property type="match status" value="1"/>
</dbReference>
<reference evidence="2" key="2">
    <citation type="submission" date="2015-07" db="EMBL/GenBank/DDBJ databases">
        <title>Plasmids, circular viruses and viroids from rat gut.</title>
        <authorList>
            <person name="Jorgensen T.J."/>
            <person name="Hansen M.A."/>
            <person name="Xu Z."/>
            <person name="Tabak M.A."/>
            <person name="Sorensen S.J."/>
            <person name="Hansen L.H."/>
        </authorList>
    </citation>
    <scope>NUCLEOTIDE SEQUENCE</scope>
    <source>
        <plasmid evidence="2">pRGFK1617</plasmid>
    </source>
</reference>
<reference evidence="2" key="1">
    <citation type="submission" date="2015-06" db="EMBL/GenBank/DDBJ databases">
        <authorList>
            <person name="Joergensen T."/>
        </authorList>
    </citation>
    <scope>NUCLEOTIDE SEQUENCE</scope>
    <source>
        <plasmid evidence="2">pRGFK1617</plasmid>
    </source>
</reference>
<feature type="domain" description="Replication initiation protein-like C-terminal" evidence="1">
    <location>
        <begin position="108"/>
        <end position="227"/>
    </location>
</feature>
<protein>
    <recommendedName>
        <fullName evidence="1">Replication initiation protein-like C-terminal domain-containing protein</fullName>
    </recommendedName>
</protein>
<name>A0A0H5Q7Z4_9ZZZZ</name>
<dbReference type="AlphaFoldDB" id="A0A0H5Q7Z4"/>
<organism evidence="2">
    <name type="scientific">uncultured prokaryote</name>
    <dbReference type="NCBI Taxonomy" id="198431"/>
    <lineage>
        <taxon>unclassified sequences</taxon>
        <taxon>environmental samples</taxon>
    </lineage>
</organism>
<geneLocation type="plasmid" evidence="2">
    <name>pRGFK1617</name>
</geneLocation>
<keyword evidence="2" id="KW-0614">Plasmid</keyword>
<proteinExistence type="predicted"/>
<accession>A0A0H5Q7Z4</accession>
<evidence type="ECO:0000313" key="2">
    <source>
        <dbReference type="EMBL" id="CRY97519.1"/>
    </source>
</evidence>